<gene>
    <name evidence="9" type="ORF">SMAR0320_LOCUS7925</name>
</gene>
<keyword evidence="3" id="KW-1003">Cell membrane</keyword>
<dbReference type="GO" id="GO:0005886">
    <property type="term" value="C:plasma membrane"/>
    <property type="evidence" value="ECO:0007669"/>
    <property type="project" value="UniProtKB-SubCell"/>
</dbReference>
<evidence type="ECO:0000256" key="8">
    <source>
        <dbReference type="SAM" id="SignalP"/>
    </source>
</evidence>
<feature type="signal peptide" evidence="8">
    <location>
        <begin position="1"/>
        <end position="22"/>
    </location>
</feature>
<reference evidence="9" key="1">
    <citation type="submission" date="2021-01" db="EMBL/GenBank/DDBJ databases">
        <authorList>
            <person name="Corre E."/>
            <person name="Pelletier E."/>
            <person name="Niang G."/>
            <person name="Scheremetjew M."/>
            <person name="Finn R."/>
            <person name="Kale V."/>
            <person name="Holt S."/>
            <person name="Cochrane G."/>
            <person name="Meng A."/>
            <person name="Brown T."/>
            <person name="Cohen L."/>
        </authorList>
    </citation>
    <scope>NUCLEOTIDE SEQUENCE</scope>
    <source>
        <strain evidence="9">SM1012Den-03</strain>
    </source>
</reference>
<evidence type="ECO:0000256" key="2">
    <source>
        <dbReference type="ARBA" id="ARBA00022448"/>
    </source>
</evidence>
<dbReference type="PANTHER" id="PTHR23517">
    <property type="entry name" value="RESISTANCE PROTEIN MDTM, PUTATIVE-RELATED-RELATED"/>
    <property type="match status" value="1"/>
</dbReference>
<dbReference type="EMBL" id="HBGZ01011020">
    <property type="protein sequence ID" value="CAD9593723.1"/>
    <property type="molecule type" value="Transcribed_RNA"/>
</dbReference>
<keyword evidence="2" id="KW-0813">Transport</keyword>
<dbReference type="SUPFAM" id="SSF103473">
    <property type="entry name" value="MFS general substrate transporter"/>
    <property type="match status" value="1"/>
</dbReference>
<keyword evidence="8" id="KW-0732">Signal</keyword>
<organism evidence="9">
    <name type="scientific">Skeletonema marinoi</name>
    <dbReference type="NCBI Taxonomy" id="267567"/>
    <lineage>
        <taxon>Eukaryota</taxon>
        <taxon>Sar</taxon>
        <taxon>Stramenopiles</taxon>
        <taxon>Ochrophyta</taxon>
        <taxon>Bacillariophyta</taxon>
        <taxon>Coscinodiscophyceae</taxon>
        <taxon>Thalassiosirophycidae</taxon>
        <taxon>Thalassiosirales</taxon>
        <taxon>Skeletonemataceae</taxon>
        <taxon>Skeletonema</taxon>
        <taxon>Skeletonema marinoi-dohrnii complex</taxon>
    </lineage>
</organism>
<dbReference type="InterPro" id="IPR050171">
    <property type="entry name" value="MFS_Transporters"/>
</dbReference>
<name>A0A7S2L291_9STRA</name>
<comment type="subcellular location">
    <subcellularLocation>
        <location evidence="1">Cell membrane</location>
        <topology evidence="1">Multi-pass membrane protein</topology>
    </subcellularLocation>
</comment>
<protein>
    <recommendedName>
        <fullName evidence="10">Solute carrier family 40 protein</fullName>
    </recommendedName>
</protein>
<evidence type="ECO:0000256" key="3">
    <source>
        <dbReference type="ARBA" id="ARBA00022475"/>
    </source>
</evidence>
<keyword evidence="4 7" id="KW-0812">Transmembrane</keyword>
<dbReference type="AlphaFoldDB" id="A0A7S2L291"/>
<evidence type="ECO:0000256" key="7">
    <source>
        <dbReference type="SAM" id="Phobius"/>
    </source>
</evidence>
<evidence type="ECO:0000256" key="6">
    <source>
        <dbReference type="ARBA" id="ARBA00023136"/>
    </source>
</evidence>
<evidence type="ECO:0000256" key="4">
    <source>
        <dbReference type="ARBA" id="ARBA00022692"/>
    </source>
</evidence>
<keyword evidence="5 7" id="KW-1133">Transmembrane helix</keyword>
<evidence type="ECO:0008006" key="10">
    <source>
        <dbReference type="Google" id="ProtNLM"/>
    </source>
</evidence>
<dbReference type="InterPro" id="IPR036259">
    <property type="entry name" value="MFS_trans_sf"/>
</dbReference>
<sequence>MPGLWLMAISPIFVALSPNVGGACIWQIVMTIGEVLWSPRIISWTASLAPTGMEGLFFAITSARAILGPITDAVMGTMNDKYNTNCPECRDQYGHFCDVVVNNNDNANNAVQCVSAQEECNLFLDNQQQQSCPQTCLECPTWVPTDPSTFWYLLMIAGIAAPLSVWLFLPFLRGAHVRDDRCYGLFRVNKARIFGICGAPDDADQESNINIRRRQGRQVYGHLDSNSSSSNSTSSVMANGVDIELT</sequence>
<feature type="chain" id="PRO_5030515513" description="Solute carrier family 40 protein" evidence="8">
    <location>
        <begin position="23"/>
        <end position="246"/>
    </location>
</feature>
<evidence type="ECO:0000313" key="9">
    <source>
        <dbReference type="EMBL" id="CAD9593723.1"/>
    </source>
</evidence>
<evidence type="ECO:0000256" key="1">
    <source>
        <dbReference type="ARBA" id="ARBA00004651"/>
    </source>
</evidence>
<dbReference type="PANTHER" id="PTHR23517:SF3">
    <property type="entry name" value="INTEGRAL MEMBRANE TRANSPORT PROTEIN"/>
    <property type="match status" value="1"/>
</dbReference>
<feature type="transmembrane region" description="Helical" evidence="7">
    <location>
        <begin position="150"/>
        <end position="172"/>
    </location>
</feature>
<accession>A0A7S2L291</accession>
<evidence type="ECO:0000256" key="5">
    <source>
        <dbReference type="ARBA" id="ARBA00022989"/>
    </source>
</evidence>
<keyword evidence="6 7" id="KW-0472">Membrane</keyword>
<proteinExistence type="predicted"/>